<gene>
    <name evidence="2" type="ordered locus">Desaci_4731</name>
</gene>
<keyword evidence="1" id="KW-0812">Transmembrane</keyword>
<name>I4DCN4_DESAJ</name>
<keyword evidence="3" id="KW-1185">Reference proteome</keyword>
<dbReference type="RefSeq" id="WP_014825070.1">
    <property type="nucleotide sequence ID" value="NC_018066.1"/>
</dbReference>
<sequence length="42" mass="4543">MRTLEYAFWAAAFAGFGSVIYLAAQSLYHGASAAAQIHMVSY</sequence>
<dbReference type="AlphaFoldDB" id="I4DCN4"/>
<dbReference type="EMBL" id="CP003640">
    <property type="protein sequence ID" value="AFM43558.1"/>
    <property type="molecule type" value="Genomic_DNA"/>
</dbReference>
<protein>
    <submittedName>
        <fullName evidence="2">Uncharacterized protein</fullName>
    </submittedName>
</protein>
<feature type="transmembrane region" description="Helical" evidence="1">
    <location>
        <begin position="6"/>
        <end position="24"/>
    </location>
</feature>
<evidence type="ECO:0000313" key="2">
    <source>
        <dbReference type="EMBL" id="AFM43558.1"/>
    </source>
</evidence>
<dbReference type="Proteomes" id="UP000002892">
    <property type="component" value="Plasmid pDESACI.01"/>
</dbReference>
<keyword evidence="1" id="KW-1133">Transmembrane helix</keyword>
<evidence type="ECO:0000256" key="1">
    <source>
        <dbReference type="SAM" id="Phobius"/>
    </source>
</evidence>
<keyword evidence="1" id="KW-0472">Membrane</keyword>
<proteinExistence type="predicted"/>
<reference evidence="3" key="1">
    <citation type="journal article" date="2012" name="J. Bacteriol.">
        <title>Complete genome sequences of Desulfosporosinus orientis DSM765T, Desulfosporosinus youngiae DSM17734T, Desulfosporosinus meridiei DSM13257T, and Desulfosporosinus acidiphilus DSM22704T.</title>
        <authorList>
            <person name="Pester M."/>
            <person name="Brambilla E."/>
            <person name="Alazard D."/>
            <person name="Rattei T."/>
            <person name="Weinmaier T."/>
            <person name="Han J."/>
            <person name="Lucas S."/>
            <person name="Lapidus A."/>
            <person name="Cheng J.F."/>
            <person name="Goodwin L."/>
            <person name="Pitluck S."/>
            <person name="Peters L."/>
            <person name="Ovchinnikova G."/>
            <person name="Teshima H."/>
            <person name="Detter J.C."/>
            <person name="Han C.S."/>
            <person name="Tapia R."/>
            <person name="Land M.L."/>
            <person name="Hauser L."/>
            <person name="Kyrpides N.C."/>
            <person name="Ivanova N.N."/>
            <person name="Pagani I."/>
            <person name="Huntmann M."/>
            <person name="Wei C.L."/>
            <person name="Davenport K.W."/>
            <person name="Daligault H."/>
            <person name="Chain P.S."/>
            <person name="Chen A."/>
            <person name="Mavromatis K."/>
            <person name="Markowitz V."/>
            <person name="Szeto E."/>
            <person name="Mikhailova N."/>
            <person name="Pati A."/>
            <person name="Wagner M."/>
            <person name="Woyke T."/>
            <person name="Ollivier B."/>
            <person name="Klenk H.P."/>
            <person name="Spring S."/>
            <person name="Loy A."/>
        </authorList>
    </citation>
    <scope>NUCLEOTIDE SEQUENCE [LARGE SCALE GENOMIC DNA]</scope>
    <source>
        <strain evidence="3">DSM 22704 / JCM 16185 / SJ4</strain>
    </source>
</reference>
<dbReference type="HOGENOM" id="CLU_3250413_0_0_9"/>
<accession>I4DCN4</accession>
<keyword evidence="2" id="KW-0614">Plasmid</keyword>
<geneLocation type="plasmid" evidence="2 3">
    <name>pDESACI.01</name>
</geneLocation>
<dbReference type="KEGG" id="dai:Desaci_4731"/>
<evidence type="ECO:0000313" key="3">
    <source>
        <dbReference type="Proteomes" id="UP000002892"/>
    </source>
</evidence>
<organism evidence="2 3">
    <name type="scientific">Desulfosporosinus acidiphilus (strain DSM 22704 / JCM 16185 / SJ4)</name>
    <dbReference type="NCBI Taxonomy" id="646529"/>
    <lineage>
        <taxon>Bacteria</taxon>
        <taxon>Bacillati</taxon>
        <taxon>Bacillota</taxon>
        <taxon>Clostridia</taxon>
        <taxon>Eubacteriales</taxon>
        <taxon>Desulfitobacteriaceae</taxon>
        <taxon>Desulfosporosinus</taxon>
    </lineage>
</organism>